<proteinExistence type="predicted"/>
<dbReference type="AlphaFoldDB" id="A0AAE0KI08"/>
<evidence type="ECO:0000313" key="3">
    <source>
        <dbReference type="Proteomes" id="UP001287356"/>
    </source>
</evidence>
<protein>
    <submittedName>
        <fullName evidence="2">Uncharacterized protein</fullName>
    </submittedName>
</protein>
<sequence length="286" mass="32094">MHIFIPTSAPTQTHHCRYPPLIMSAAPQPTWAGGSSIQAPIQGNNETKYQAYVRYQTDFTGWVWETVALLQRTGLHNFAYDRSSIYDLEAAVERIADALDDPLTIPLERMHSLRRAILLLSEGVDFFHRDVRTRGGGSSSSSSSSNVSGTGRAPSRRELLKILDEHEAAVRVFQRIFHHLRHRQRTALAELEAKAKLQRHEERWRESHRQRQLAASSGDGGNKNASGSSGDDDWWDSDVEEDDLNFDPYDGLDKFRLVVTDACGAVSVTDRASSTTPSTRDILSNY</sequence>
<feature type="region of interest" description="Disordered" evidence="1">
    <location>
        <begin position="199"/>
        <end position="234"/>
    </location>
</feature>
<dbReference type="Proteomes" id="UP001287356">
    <property type="component" value="Unassembled WGS sequence"/>
</dbReference>
<feature type="region of interest" description="Disordered" evidence="1">
    <location>
        <begin position="133"/>
        <end position="153"/>
    </location>
</feature>
<dbReference type="EMBL" id="JAULSN010000003">
    <property type="protein sequence ID" value="KAK3376537.1"/>
    <property type="molecule type" value="Genomic_DNA"/>
</dbReference>
<feature type="compositionally biased region" description="Basic and acidic residues" evidence="1">
    <location>
        <begin position="199"/>
        <end position="209"/>
    </location>
</feature>
<accession>A0AAE0KI08</accession>
<reference evidence="2" key="1">
    <citation type="journal article" date="2023" name="Mol. Phylogenet. Evol.">
        <title>Genome-scale phylogeny and comparative genomics of the fungal order Sordariales.</title>
        <authorList>
            <person name="Hensen N."/>
            <person name="Bonometti L."/>
            <person name="Westerberg I."/>
            <person name="Brannstrom I.O."/>
            <person name="Guillou S."/>
            <person name="Cros-Aarteil S."/>
            <person name="Calhoun S."/>
            <person name="Haridas S."/>
            <person name="Kuo A."/>
            <person name="Mondo S."/>
            <person name="Pangilinan J."/>
            <person name="Riley R."/>
            <person name="LaButti K."/>
            <person name="Andreopoulos B."/>
            <person name="Lipzen A."/>
            <person name="Chen C."/>
            <person name="Yan M."/>
            <person name="Daum C."/>
            <person name="Ng V."/>
            <person name="Clum A."/>
            <person name="Steindorff A."/>
            <person name="Ohm R.A."/>
            <person name="Martin F."/>
            <person name="Silar P."/>
            <person name="Natvig D.O."/>
            <person name="Lalanne C."/>
            <person name="Gautier V."/>
            <person name="Ament-Velasquez S.L."/>
            <person name="Kruys A."/>
            <person name="Hutchinson M.I."/>
            <person name="Powell A.J."/>
            <person name="Barry K."/>
            <person name="Miller A.N."/>
            <person name="Grigoriev I.V."/>
            <person name="Debuchy R."/>
            <person name="Gladieux P."/>
            <person name="Hiltunen Thoren M."/>
            <person name="Johannesson H."/>
        </authorList>
    </citation>
    <scope>NUCLEOTIDE SEQUENCE</scope>
    <source>
        <strain evidence="2">CBS 958.72</strain>
    </source>
</reference>
<feature type="compositionally biased region" description="Low complexity" evidence="1">
    <location>
        <begin position="139"/>
        <end position="151"/>
    </location>
</feature>
<name>A0AAE0KI08_9PEZI</name>
<gene>
    <name evidence="2" type="ORF">B0T24DRAFT_618922</name>
</gene>
<evidence type="ECO:0000313" key="2">
    <source>
        <dbReference type="EMBL" id="KAK3376537.1"/>
    </source>
</evidence>
<keyword evidence="3" id="KW-1185">Reference proteome</keyword>
<evidence type="ECO:0000256" key="1">
    <source>
        <dbReference type="SAM" id="MobiDB-lite"/>
    </source>
</evidence>
<reference evidence="2" key="2">
    <citation type="submission" date="2023-06" db="EMBL/GenBank/DDBJ databases">
        <authorList>
            <consortium name="Lawrence Berkeley National Laboratory"/>
            <person name="Haridas S."/>
            <person name="Hensen N."/>
            <person name="Bonometti L."/>
            <person name="Westerberg I."/>
            <person name="Brannstrom I.O."/>
            <person name="Guillou S."/>
            <person name="Cros-Aarteil S."/>
            <person name="Calhoun S."/>
            <person name="Kuo A."/>
            <person name="Mondo S."/>
            <person name="Pangilinan J."/>
            <person name="Riley R."/>
            <person name="Labutti K."/>
            <person name="Andreopoulos B."/>
            <person name="Lipzen A."/>
            <person name="Chen C."/>
            <person name="Yanf M."/>
            <person name="Daum C."/>
            <person name="Ng V."/>
            <person name="Clum A."/>
            <person name="Steindorff A."/>
            <person name="Ohm R."/>
            <person name="Martin F."/>
            <person name="Silar P."/>
            <person name="Natvig D."/>
            <person name="Lalanne C."/>
            <person name="Gautier V."/>
            <person name="Ament-Velasquez S.L."/>
            <person name="Kruys A."/>
            <person name="Hutchinson M.I."/>
            <person name="Powell A.J."/>
            <person name="Barry K."/>
            <person name="Miller A.N."/>
            <person name="Grigoriev I.V."/>
            <person name="Debuchy R."/>
            <person name="Gladieux P."/>
            <person name="Thoren M.H."/>
            <person name="Johannesson H."/>
        </authorList>
    </citation>
    <scope>NUCLEOTIDE SEQUENCE</scope>
    <source>
        <strain evidence="2">CBS 958.72</strain>
    </source>
</reference>
<comment type="caution">
    <text evidence="2">The sequence shown here is derived from an EMBL/GenBank/DDBJ whole genome shotgun (WGS) entry which is preliminary data.</text>
</comment>
<organism evidence="2 3">
    <name type="scientific">Lasiosphaeria ovina</name>
    <dbReference type="NCBI Taxonomy" id="92902"/>
    <lineage>
        <taxon>Eukaryota</taxon>
        <taxon>Fungi</taxon>
        <taxon>Dikarya</taxon>
        <taxon>Ascomycota</taxon>
        <taxon>Pezizomycotina</taxon>
        <taxon>Sordariomycetes</taxon>
        <taxon>Sordariomycetidae</taxon>
        <taxon>Sordariales</taxon>
        <taxon>Lasiosphaeriaceae</taxon>
        <taxon>Lasiosphaeria</taxon>
    </lineage>
</organism>